<dbReference type="Gene3D" id="3.90.76.10">
    <property type="entry name" value="Dipeptide-binding Protein, Domain 1"/>
    <property type="match status" value="1"/>
</dbReference>
<evidence type="ECO:0000313" key="4">
    <source>
        <dbReference type="Proteomes" id="UP000285112"/>
    </source>
</evidence>
<dbReference type="GO" id="GO:0015833">
    <property type="term" value="P:peptide transport"/>
    <property type="evidence" value="ECO:0007669"/>
    <property type="project" value="TreeGrafter"/>
</dbReference>
<name>A0A419I4R1_9PSEU</name>
<proteinExistence type="predicted"/>
<keyword evidence="1" id="KW-0732">Signal</keyword>
<accession>A0A419I4R1</accession>
<dbReference type="Pfam" id="PF00496">
    <property type="entry name" value="SBP_bac_5"/>
    <property type="match status" value="1"/>
</dbReference>
<dbReference type="PROSITE" id="PS51318">
    <property type="entry name" value="TAT"/>
    <property type="match status" value="1"/>
</dbReference>
<dbReference type="InterPro" id="IPR006311">
    <property type="entry name" value="TAT_signal"/>
</dbReference>
<dbReference type="OrthoDB" id="9046151at2"/>
<dbReference type="AlphaFoldDB" id="A0A419I4R1"/>
<comment type="caution">
    <text evidence="3">The sequence shown here is derived from an EMBL/GenBank/DDBJ whole genome shotgun (WGS) entry which is preliminary data.</text>
</comment>
<dbReference type="GO" id="GO:1904680">
    <property type="term" value="F:peptide transmembrane transporter activity"/>
    <property type="evidence" value="ECO:0007669"/>
    <property type="project" value="TreeGrafter"/>
</dbReference>
<feature type="chain" id="PRO_5019474529" evidence="1">
    <location>
        <begin position="34"/>
        <end position="537"/>
    </location>
</feature>
<dbReference type="CDD" id="cd08503">
    <property type="entry name" value="PBP2_NikA_DppA_OppA_like_17"/>
    <property type="match status" value="1"/>
</dbReference>
<feature type="domain" description="Solute-binding protein family 5" evidence="2">
    <location>
        <begin position="97"/>
        <end position="440"/>
    </location>
</feature>
<dbReference type="PANTHER" id="PTHR30290">
    <property type="entry name" value="PERIPLASMIC BINDING COMPONENT OF ABC TRANSPORTER"/>
    <property type="match status" value="1"/>
</dbReference>
<sequence>MSDTPFRASFTSRFDRRGFLQLSALFGAGVALAACAPGGTAPTGAPPAVARRGGTMTVGMPNPTGPVDPVTMTDIGAVDTVLVAAEYLTFPKADGTLEGRLATEWTAQDARTWVFKLRPGVTFHDGSPMTADDVVATFDRITDPHGGSAGLQSLGGILSPGGTTKVDDHTIRFKLDRGYAEFPYLVSAFAYNTAILPKSYRSGDFVKGGIGTGPYVLTSYQPNGRAQFRRNEKYWNPDAAYLDTITVQYFSDSNAQVLAIQTGEVDLVPSVEPSALRTLKGAAGLVQQQAQSASFQTLQMRTDIKPFNDKRVRQALALSLDRTQLMTALMDNKATLGNDHLFAPTFPSANQIAAQVEQRKRDLAQAKRLLADAGHPNGLQVTLTTARVFECVDHATLVKDMAKEAGFDIALNIMTAEQYFASGDNSPWLTVPLGITNWGSRGSASQILEAIIVSGAPYNSAHYSNRALDDLIAQYDNTTDPAARTKVGASIAQVLHDDVPNCVSYFKNQVRVSAPKVGGVPAGPGDFPDFTKVFVTA</sequence>
<dbReference type="InterPro" id="IPR039424">
    <property type="entry name" value="SBP_5"/>
</dbReference>
<dbReference type="PIRSF" id="PIRSF002741">
    <property type="entry name" value="MppA"/>
    <property type="match status" value="1"/>
</dbReference>
<evidence type="ECO:0000256" key="1">
    <source>
        <dbReference type="SAM" id="SignalP"/>
    </source>
</evidence>
<reference evidence="3 4" key="1">
    <citation type="submission" date="2018-09" db="EMBL/GenBank/DDBJ databases">
        <title>YIM PH 21725 draft genome.</title>
        <authorList>
            <person name="Miao C."/>
        </authorList>
    </citation>
    <scope>NUCLEOTIDE SEQUENCE [LARGE SCALE GENOMIC DNA]</scope>
    <source>
        <strain evidence="4">YIM PH21725</strain>
    </source>
</reference>
<dbReference type="GO" id="GO:0042597">
    <property type="term" value="C:periplasmic space"/>
    <property type="evidence" value="ECO:0007669"/>
    <property type="project" value="UniProtKB-ARBA"/>
</dbReference>
<dbReference type="Gene3D" id="3.10.105.10">
    <property type="entry name" value="Dipeptide-binding Protein, Domain 3"/>
    <property type="match status" value="1"/>
</dbReference>
<protein>
    <submittedName>
        <fullName evidence="3">Peptide ABC transporter substrate-binding protein</fullName>
    </submittedName>
</protein>
<dbReference type="Gene3D" id="3.40.190.10">
    <property type="entry name" value="Periplasmic binding protein-like II"/>
    <property type="match status" value="1"/>
</dbReference>
<dbReference type="RefSeq" id="WP_120023749.1">
    <property type="nucleotide sequence ID" value="NZ_QZFV01000078.1"/>
</dbReference>
<dbReference type="Proteomes" id="UP000285112">
    <property type="component" value="Unassembled WGS sequence"/>
</dbReference>
<evidence type="ECO:0000259" key="2">
    <source>
        <dbReference type="Pfam" id="PF00496"/>
    </source>
</evidence>
<keyword evidence="4" id="KW-1185">Reference proteome</keyword>
<dbReference type="InterPro" id="IPR000914">
    <property type="entry name" value="SBP_5_dom"/>
</dbReference>
<feature type="signal peptide" evidence="1">
    <location>
        <begin position="1"/>
        <end position="33"/>
    </location>
</feature>
<dbReference type="GO" id="GO:0043190">
    <property type="term" value="C:ATP-binding cassette (ABC) transporter complex"/>
    <property type="evidence" value="ECO:0007669"/>
    <property type="project" value="InterPro"/>
</dbReference>
<dbReference type="PROSITE" id="PS51257">
    <property type="entry name" value="PROKAR_LIPOPROTEIN"/>
    <property type="match status" value="1"/>
</dbReference>
<dbReference type="InterPro" id="IPR030678">
    <property type="entry name" value="Peptide/Ni-bd"/>
</dbReference>
<evidence type="ECO:0000313" key="3">
    <source>
        <dbReference type="EMBL" id="RJQ85457.1"/>
    </source>
</evidence>
<dbReference type="SUPFAM" id="SSF53850">
    <property type="entry name" value="Periplasmic binding protein-like II"/>
    <property type="match status" value="1"/>
</dbReference>
<gene>
    <name evidence="3" type="ORF">D5S19_13800</name>
</gene>
<dbReference type="EMBL" id="QZFV01000078">
    <property type="protein sequence ID" value="RJQ85457.1"/>
    <property type="molecule type" value="Genomic_DNA"/>
</dbReference>
<organism evidence="3 4">
    <name type="scientific">Amycolatopsis panacis</name>
    <dbReference type="NCBI Taxonomy" id="2340917"/>
    <lineage>
        <taxon>Bacteria</taxon>
        <taxon>Bacillati</taxon>
        <taxon>Actinomycetota</taxon>
        <taxon>Actinomycetes</taxon>
        <taxon>Pseudonocardiales</taxon>
        <taxon>Pseudonocardiaceae</taxon>
        <taxon>Amycolatopsis</taxon>
    </lineage>
</organism>